<name>A0A0C2YSM0_9AGAM</name>
<reference evidence="4" key="2">
    <citation type="submission" date="2015-01" db="EMBL/GenBank/DDBJ databases">
        <title>Evolutionary Origins and Diversification of the Mycorrhizal Mutualists.</title>
        <authorList>
            <consortium name="DOE Joint Genome Institute"/>
            <consortium name="Mycorrhizal Genomics Consortium"/>
            <person name="Kohler A."/>
            <person name="Kuo A."/>
            <person name="Nagy L.G."/>
            <person name="Floudas D."/>
            <person name="Copeland A."/>
            <person name="Barry K.W."/>
            <person name="Cichocki N."/>
            <person name="Veneault-Fourrey C."/>
            <person name="LaButti K."/>
            <person name="Lindquist E.A."/>
            <person name="Lipzen A."/>
            <person name="Lundell T."/>
            <person name="Morin E."/>
            <person name="Murat C."/>
            <person name="Riley R."/>
            <person name="Ohm R."/>
            <person name="Sun H."/>
            <person name="Tunlid A."/>
            <person name="Henrissat B."/>
            <person name="Grigoriev I.V."/>
            <person name="Hibbett D.S."/>
            <person name="Martin F."/>
        </authorList>
    </citation>
    <scope>NUCLEOTIDE SEQUENCE [LARGE SCALE GENOMIC DNA]</scope>
    <source>
        <strain evidence="4">Foug A</strain>
    </source>
</reference>
<feature type="non-terminal residue" evidence="3">
    <location>
        <position position="1"/>
    </location>
</feature>
<evidence type="ECO:0000259" key="2">
    <source>
        <dbReference type="Pfam" id="PF20149"/>
    </source>
</evidence>
<feature type="region of interest" description="Disordered" evidence="1">
    <location>
        <begin position="1"/>
        <end position="55"/>
    </location>
</feature>
<proteinExistence type="predicted"/>
<evidence type="ECO:0000256" key="1">
    <source>
        <dbReference type="SAM" id="MobiDB-lite"/>
    </source>
</evidence>
<reference evidence="3 4" key="1">
    <citation type="submission" date="2014-04" db="EMBL/GenBank/DDBJ databases">
        <authorList>
            <consortium name="DOE Joint Genome Institute"/>
            <person name="Kuo A."/>
            <person name="Kohler A."/>
            <person name="Nagy L.G."/>
            <person name="Floudas D."/>
            <person name="Copeland A."/>
            <person name="Barry K.W."/>
            <person name="Cichocki N."/>
            <person name="Veneault-Fourrey C."/>
            <person name="LaButti K."/>
            <person name="Lindquist E.A."/>
            <person name="Lipzen A."/>
            <person name="Lundell T."/>
            <person name="Morin E."/>
            <person name="Murat C."/>
            <person name="Sun H."/>
            <person name="Tunlid A."/>
            <person name="Henrissat B."/>
            <person name="Grigoriev I.V."/>
            <person name="Hibbett D.S."/>
            <person name="Martin F."/>
            <person name="Nordberg H.P."/>
            <person name="Cantor M.N."/>
            <person name="Hua S.X."/>
        </authorList>
    </citation>
    <scope>NUCLEOTIDE SEQUENCE [LARGE SCALE GENOMIC DNA]</scope>
    <source>
        <strain evidence="3 4">Foug A</strain>
    </source>
</reference>
<dbReference type="OrthoDB" id="2662476at2759"/>
<dbReference type="Proteomes" id="UP000053989">
    <property type="component" value="Unassembled WGS sequence"/>
</dbReference>
<dbReference type="AlphaFoldDB" id="A0A0C2YSM0"/>
<feature type="domain" description="DUF6532" evidence="2">
    <location>
        <begin position="117"/>
        <end position="313"/>
    </location>
</feature>
<dbReference type="STRING" id="1036808.A0A0C2YSM0"/>
<organism evidence="3 4">
    <name type="scientific">Scleroderma citrinum Foug A</name>
    <dbReference type="NCBI Taxonomy" id="1036808"/>
    <lineage>
        <taxon>Eukaryota</taxon>
        <taxon>Fungi</taxon>
        <taxon>Dikarya</taxon>
        <taxon>Basidiomycota</taxon>
        <taxon>Agaricomycotina</taxon>
        <taxon>Agaricomycetes</taxon>
        <taxon>Agaricomycetidae</taxon>
        <taxon>Boletales</taxon>
        <taxon>Sclerodermatineae</taxon>
        <taxon>Sclerodermataceae</taxon>
        <taxon>Scleroderma</taxon>
    </lineage>
</organism>
<gene>
    <name evidence="3" type="ORF">SCLCIDRAFT_140586</name>
</gene>
<keyword evidence="4" id="KW-1185">Reference proteome</keyword>
<evidence type="ECO:0000313" key="4">
    <source>
        <dbReference type="Proteomes" id="UP000053989"/>
    </source>
</evidence>
<dbReference type="HOGENOM" id="CLU_060373_0_0_1"/>
<sequence length="343" mass="38671">LGDAEDVVAQHRQRNRTPRLPDNMQLLAVRKQQTSQSSQSLPPARDEDGHENSAVNGLDFTDETPFVPSADDTPHPYPVSCQQQVNTGTPGILADNADPSQLHSYPPAVHDVIECAKQFSHCDIASINSFLFRQDFNETAVEYINEAIAERHSRGLSVPDRWWPRYTSDITKLLWEDLGNWRSALKKKARTYVREHYEWDPQNRRSINTDITKTLLDRGAFLKNGTDEQGHTNNFAHPALSGLILDFFYTGSNAVGNLFPEVFGDEVPRPAVALAATAIKVALDEMLAEGKDVAFRRDIYSDVYADILGLMAKCDTSDVHRRKTKSLRIQWAKLGRYVFYLSP</sequence>
<protein>
    <recommendedName>
        <fullName evidence="2">DUF6532 domain-containing protein</fullName>
    </recommendedName>
</protein>
<dbReference type="InterPro" id="IPR045341">
    <property type="entry name" value="DUF6532"/>
</dbReference>
<dbReference type="Pfam" id="PF20149">
    <property type="entry name" value="DUF6532"/>
    <property type="match status" value="1"/>
</dbReference>
<evidence type="ECO:0000313" key="3">
    <source>
        <dbReference type="EMBL" id="KIM52713.1"/>
    </source>
</evidence>
<dbReference type="InParanoid" id="A0A0C2YSM0"/>
<dbReference type="EMBL" id="KN822202">
    <property type="protein sequence ID" value="KIM52713.1"/>
    <property type="molecule type" value="Genomic_DNA"/>
</dbReference>
<accession>A0A0C2YSM0</accession>